<dbReference type="GO" id="GO:0016787">
    <property type="term" value="F:hydrolase activity"/>
    <property type="evidence" value="ECO:0007669"/>
    <property type="project" value="UniProtKB-KW"/>
</dbReference>
<evidence type="ECO:0000256" key="6">
    <source>
        <dbReference type="ARBA" id="ARBA00022806"/>
    </source>
</evidence>
<evidence type="ECO:0000256" key="9">
    <source>
        <dbReference type="SAM" id="MobiDB-lite"/>
    </source>
</evidence>
<dbReference type="GO" id="GO:0003724">
    <property type="term" value="F:RNA helicase activity"/>
    <property type="evidence" value="ECO:0007669"/>
    <property type="project" value="InterPro"/>
</dbReference>
<evidence type="ECO:0000256" key="7">
    <source>
        <dbReference type="ARBA" id="ARBA00022840"/>
    </source>
</evidence>
<feature type="domain" description="Helicase C-terminal" evidence="11">
    <location>
        <begin position="625"/>
        <end position="816"/>
    </location>
</feature>
<reference evidence="12 13" key="1">
    <citation type="journal article" date="2013" name="BMC Genomics">
        <title>The genome and transcriptome of the pine saprophyte Ophiostoma piceae, and a comparison with the bark beetle-associated pine pathogen Grosmannia clavigera.</title>
        <authorList>
            <person name="Haridas S."/>
            <person name="Wang Y."/>
            <person name="Lim L."/>
            <person name="Massoumi Alamouti S."/>
            <person name="Jackman S."/>
            <person name="Docking R."/>
            <person name="Robertson G."/>
            <person name="Birol I."/>
            <person name="Bohlmann J."/>
            <person name="Breuil C."/>
        </authorList>
    </citation>
    <scope>NUCLEOTIDE SEQUENCE [LARGE SCALE GENOMIC DNA]</scope>
    <source>
        <strain evidence="12 13">UAMH 11346</strain>
    </source>
</reference>
<keyword evidence="5" id="KW-0378">Hydrolase</keyword>
<evidence type="ECO:0000259" key="11">
    <source>
        <dbReference type="PROSITE" id="PS51194"/>
    </source>
</evidence>
<dbReference type="Pfam" id="PF17911">
    <property type="entry name" value="Ski2_N"/>
    <property type="match status" value="1"/>
</dbReference>
<feature type="compositionally biased region" description="Gly residues" evidence="9">
    <location>
        <begin position="578"/>
        <end position="593"/>
    </location>
</feature>
<protein>
    <submittedName>
        <fullName evidence="12">Dead deah box rna helicase</fullName>
    </submittedName>
</protein>
<dbReference type="InterPro" id="IPR014001">
    <property type="entry name" value="Helicase_ATP-bd"/>
</dbReference>
<keyword evidence="4" id="KW-0547">Nucleotide-binding</keyword>
<feature type="compositionally biased region" description="Gly residues" evidence="9">
    <location>
        <begin position="551"/>
        <end position="565"/>
    </location>
</feature>
<keyword evidence="3" id="KW-0963">Cytoplasm</keyword>
<comment type="subcellular location">
    <subcellularLocation>
        <location evidence="1">Cytoplasm</location>
    </subcellularLocation>
</comment>
<dbReference type="InterPro" id="IPR012961">
    <property type="entry name" value="Ski2/MTR4_C"/>
</dbReference>
<dbReference type="EMBL" id="KE148152">
    <property type="protein sequence ID" value="EPE06956.1"/>
    <property type="molecule type" value="Genomic_DNA"/>
</dbReference>
<dbReference type="InterPro" id="IPR016438">
    <property type="entry name" value="SKI2-like"/>
</dbReference>
<dbReference type="CDD" id="cd18795">
    <property type="entry name" value="SF2_C_Ski2"/>
    <property type="match status" value="1"/>
</dbReference>
<dbReference type="PROSITE" id="PS51194">
    <property type="entry name" value="HELICASE_CTER"/>
    <property type="match status" value="1"/>
</dbReference>
<organism evidence="12 13">
    <name type="scientific">Ophiostoma piceae (strain UAMH 11346)</name>
    <name type="common">Sap stain fungus</name>
    <dbReference type="NCBI Taxonomy" id="1262450"/>
    <lineage>
        <taxon>Eukaryota</taxon>
        <taxon>Fungi</taxon>
        <taxon>Dikarya</taxon>
        <taxon>Ascomycota</taxon>
        <taxon>Pezizomycotina</taxon>
        <taxon>Sordariomycetes</taxon>
        <taxon>Sordariomycetidae</taxon>
        <taxon>Ophiostomatales</taxon>
        <taxon>Ophiostomataceae</taxon>
        <taxon>Ophiostoma</taxon>
    </lineage>
</organism>
<dbReference type="SMART" id="SM00490">
    <property type="entry name" value="HELICc"/>
    <property type="match status" value="1"/>
</dbReference>
<feature type="region of interest" description="Disordered" evidence="9">
    <location>
        <begin position="203"/>
        <end position="264"/>
    </location>
</feature>
<feature type="compositionally biased region" description="Acidic residues" evidence="9">
    <location>
        <begin position="249"/>
        <end position="260"/>
    </location>
</feature>
<dbReference type="OrthoDB" id="64767at2759"/>
<dbReference type="OMA" id="DHVNIIM"/>
<dbReference type="InterPro" id="IPR040801">
    <property type="entry name" value="Ski2_N"/>
</dbReference>
<dbReference type="PROSITE" id="PS51192">
    <property type="entry name" value="HELICASE_ATP_BIND_1"/>
    <property type="match status" value="1"/>
</dbReference>
<evidence type="ECO:0000256" key="5">
    <source>
        <dbReference type="ARBA" id="ARBA00022801"/>
    </source>
</evidence>
<dbReference type="GO" id="GO:0070478">
    <property type="term" value="P:nuclear-transcribed mRNA catabolic process, 3'-5' exonucleolytic nonsense-mediated decay"/>
    <property type="evidence" value="ECO:0007669"/>
    <property type="project" value="TreeGrafter"/>
</dbReference>
<keyword evidence="7" id="KW-0067">ATP-binding</keyword>
<gene>
    <name evidence="12" type="ORF">F503_03383</name>
</gene>
<dbReference type="VEuPathDB" id="FungiDB:F503_03383"/>
<evidence type="ECO:0000313" key="13">
    <source>
        <dbReference type="Proteomes" id="UP000016923"/>
    </source>
</evidence>
<dbReference type="Pfam" id="PF08148">
    <property type="entry name" value="DSHCT"/>
    <property type="match status" value="1"/>
</dbReference>
<dbReference type="eggNOG" id="KOG0947">
    <property type="taxonomic scope" value="Eukaryota"/>
</dbReference>
<evidence type="ECO:0000256" key="3">
    <source>
        <dbReference type="ARBA" id="ARBA00022490"/>
    </source>
</evidence>
<comment type="similarity">
    <text evidence="2">Belongs to the helicase family. SKI2 subfamily.</text>
</comment>
<evidence type="ECO:0000313" key="12">
    <source>
        <dbReference type="EMBL" id="EPE06956.1"/>
    </source>
</evidence>
<dbReference type="Gene3D" id="1.10.3380.30">
    <property type="match status" value="2"/>
</dbReference>
<dbReference type="SMART" id="SM00487">
    <property type="entry name" value="DEXDc"/>
    <property type="match status" value="1"/>
</dbReference>
<keyword evidence="6 12" id="KW-0347">Helicase</keyword>
<dbReference type="Pfam" id="PF00270">
    <property type="entry name" value="DEAD"/>
    <property type="match status" value="1"/>
</dbReference>
<dbReference type="GO" id="GO:0003723">
    <property type="term" value="F:RNA binding"/>
    <property type="evidence" value="ECO:0007669"/>
    <property type="project" value="UniProtKB-KW"/>
</dbReference>
<dbReference type="PIRSF" id="PIRSF005198">
    <property type="entry name" value="Antiviral_helicase_SKI2"/>
    <property type="match status" value="1"/>
</dbReference>
<dbReference type="SUPFAM" id="SSF52540">
    <property type="entry name" value="P-loop containing nucleoside triphosphate hydrolases"/>
    <property type="match status" value="1"/>
</dbReference>
<proteinExistence type="inferred from homology"/>
<dbReference type="HOGENOM" id="CLU_002902_1_4_1"/>
<dbReference type="Pfam" id="PF21408">
    <property type="entry name" value="MTR4-like_stalk"/>
    <property type="match status" value="1"/>
</dbReference>
<dbReference type="FunFam" id="3.40.50.300:FF:000987">
    <property type="entry name" value="DEAD/DEAH box RNA helicase"/>
    <property type="match status" value="1"/>
</dbReference>
<evidence type="ECO:0000256" key="4">
    <source>
        <dbReference type="ARBA" id="ARBA00022741"/>
    </source>
</evidence>
<dbReference type="Pfam" id="PF00271">
    <property type="entry name" value="Helicase_C"/>
    <property type="match status" value="1"/>
</dbReference>
<dbReference type="InterPro" id="IPR048392">
    <property type="entry name" value="MTR4-like_stalk"/>
</dbReference>
<feature type="compositionally biased region" description="Low complexity" evidence="9">
    <location>
        <begin position="566"/>
        <end position="577"/>
    </location>
</feature>
<evidence type="ECO:0000256" key="2">
    <source>
        <dbReference type="ARBA" id="ARBA00010140"/>
    </source>
</evidence>
<keyword evidence="8" id="KW-0694">RNA-binding</keyword>
<dbReference type="SMART" id="SM01142">
    <property type="entry name" value="DSHCT"/>
    <property type="match status" value="1"/>
</dbReference>
<dbReference type="Gene3D" id="3.40.50.300">
    <property type="entry name" value="P-loop containing nucleotide triphosphate hydrolases"/>
    <property type="match status" value="2"/>
</dbReference>
<dbReference type="InterPro" id="IPR027417">
    <property type="entry name" value="P-loop_NTPase"/>
</dbReference>
<dbReference type="STRING" id="1262450.S3C528"/>
<dbReference type="PANTHER" id="PTHR12131:SF1">
    <property type="entry name" value="ATP-DEPENDENT RNA HELICASE SUPV3L1, MITOCHONDRIAL-RELATED"/>
    <property type="match status" value="1"/>
</dbReference>
<dbReference type="PANTHER" id="PTHR12131">
    <property type="entry name" value="ATP-DEPENDENT RNA AND DNA HELICASE"/>
    <property type="match status" value="1"/>
</dbReference>
<evidence type="ECO:0000256" key="1">
    <source>
        <dbReference type="ARBA" id="ARBA00004496"/>
    </source>
</evidence>
<dbReference type="FunFam" id="3.40.50.300:FF:000354">
    <property type="entry name" value="ATP-dependent RNA helicase SKI2"/>
    <property type="match status" value="1"/>
</dbReference>
<feature type="domain" description="Helicase ATP-binding" evidence="10">
    <location>
        <begin position="338"/>
        <end position="494"/>
    </location>
</feature>
<accession>S3C528</accession>
<evidence type="ECO:0000256" key="8">
    <source>
        <dbReference type="ARBA" id="ARBA00022884"/>
    </source>
</evidence>
<dbReference type="InterPro" id="IPR011545">
    <property type="entry name" value="DEAD/DEAH_box_helicase_dom"/>
</dbReference>
<dbReference type="Proteomes" id="UP000016923">
    <property type="component" value="Unassembled WGS sequence"/>
</dbReference>
<keyword evidence="13" id="KW-1185">Reference proteome</keyword>
<sequence>MLMSLQTSPKLGAQQRLHNMDVIHSRVEDKSFRGIDSILFKRRPKNRAHASAAAKKCQLETAFLQPPKQLPAKLVEKTQQRWDLQVDKSLLFEIDPPDIGTQTLFYRGGRNFRIVNYEEVPAPKEANGDAQAVAPSNLTAGLALAGRGHGIEDAAAEAEEEWLQRSILARENAKSDASGLQRVIQAGTGGLLEVAPGLQRGIRFMGDRPKPKPKLGKVTSDELDTAEIVQNDLEMSSQEEPSAIRSPTETDDNNNEEGAEDTSAKAAEFDGDVDDLLPVEFPSLQAGQFGPTVSKKKRREWAHMVDLNSESSNYRNLVPGEMARQWPFELDAFQKEAIYHLECGDSVFVAAHTSAGKTVVAEYAIALAQKHQTKAIYTSPIKALSNQKFRDFKSTFDDVGILTGDVQINQEAKCLIMTTEILRSKLYNQSDLLREVEFVIFDEVHYVSDSERGVVWEEVIIMLPEHVSLILLSATVPNTYEFASWVGRTKKRDVYVINTPKRPVPLEHYMWSGKTVQKIVSADRKWLEKGYQEAKILVAGDGKPPSAGTSVTGGGSRGGSGGGRGVPMRGGNNQQRGGVRGGGRGGGGRGGTGPPRASHNPGHMGRGGRATGGSSLAQEKTVWSDVVRYLRKSSLLPACIFVFSRMRCEEYAMSLSNLDFCDAGEKTRIHSIYSKSITRLTKEDQELPQITRLRDMATRGIAVHHGGLLPIVKEIVELLFAQSLVKVLFATETFAVGLNLPTRTVVFSDHRKFDGTKRRILSPGEYTQMAGRAGRRGLDLVGTAIIVPMSENKDVPPAETLKGLILGVPTRLTSQFRLTYNMILSLHRVETLKVEDMMKRSFSEHATQNGRSDHEEKMLELEEELAKLAHARSHCEACGDTMAACHIAAETYRQDTAQMYQKLFKMPAVATSIFCPGRLVIFINEKGVHAIGVLADDPFRSVPESGTPTLSMVEVQPPRVAPDDTDMMSFVPALRGFWRSSVPAKIRLREVKVPLAKVEHLAGYIVPIGRRSSDLTPVEEQMGSLDLSWGSDIWAEVNLDKVRDVDAVWYIDDRKAKAHAVSVSPALGCPEFSEHFAARHKEWLVRDKLAEMRRAVDDSSLALLPEYENRVAVLKHLGFVNDSSVVMLKGRVACEVRTADELVLTEVILDNLLAGLEPAEIAALLSIFIYQGKDDMEIESAPFISNGLSKAIKEVYRIWKDTIRTQEQFHVISAGDESERSSKLHFGLMEVVYEWASGSPFKNIAVMTTEQEGTIVRTITRLEDTCREVRNIGRIIGDTTLETKMGGVKEAIMRNITTVPSLYL</sequence>
<evidence type="ECO:0000259" key="10">
    <source>
        <dbReference type="PROSITE" id="PS51192"/>
    </source>
</evidence>
<dbReference type="GO" id="GO:0005524">
    <property type="term" value="F:ATP binding"/>
    <property type="evidence" value="ECO:0007669"/>
    <property type="project" value="UniProtKB-KW"/>
</dbReference>
<name>S3C528_OPHP1</name>
<dbReference type="GO" id="GO:0055087">
    <property type="term" value="C:Ski complex"/>
    <property type="evidence" value="ECO:0007669"/>
    <property type="project" value="TreeGrafter"/>
</dbReference>
<dbReference type="InterPro" id="IPR050699">
    <property type="entry name" value="RNA-DNA_Helicase"/>
</dbReference>
<dbReference type="InterPro" id="IPR001650">
    <property type="entry name" value="Helicase_C-like"/>
</dbReference>
<feature type="region of interest" description="Disordered" evidence="9">
    <location>
        <begin position="539"/>
        <end position="617"/>
    </location>
</feature>